<dbReference type="EMBL" id="FQXP01000003">
    <property type="protein sequence ID" value="SHH54980.1"/>
    <property type="molecule type" value="Genomic_DNA"/>
</dbReference>
<dbReference type="NCBIfam" id="TIGR02467">
    <property type="entry name" value="CbiE"/>
    <property type="match status" value="1"/>
</dbReference>
<dbReference type="Gene3D" id="3.40.1010.10">
    <property type="entry name" value="Cobalt-precorrin-4 Transmethylase, Domain 1"/>
    <property type="match status" value="1"/>
</dbReference>
<keyword evidence="3 7" id="KW-0489">Methyltransferase</keyword>
<keyword evidence="5" id="KW-0949">S-adenosyl-L-methionine</keyword>
<gene>
    <name evidence="7" type="ORF">SAMN02745196_00741</name>
</gene>
<dbReference type="CDD" id="cd11644">
    <property type="entry name" value="Precorrin-6Y-MT"/>
    <property type="match status" value="1"/>
</dbReference>
<keyword evidence="2" id="KW-0169">Cobalamin biosynthesis</keyword>
<keyword evidence="4 7" id="KW-0808">Transferase</keyword>
<dbReference type="Pfam" id="PF00590">
    <property type="entry name" value="TP_methylase"/>
    <property type="match status" value="1"/>
</dbReference>
<sequence>MGLGPGHKDYILPKATEILKSVDLIIGFKRAVESIDFIEGQKLVINTLKDTIDILNKNKELNIGILASGDPCYYGITNYVKNNTESEIEVIPGISSFQYLTSKLSLPWQGAYLGSMHGREGEFISKVKENDMTLWLTDKKYKANVLCKMLIEEGIDATIYVGENLSYEDEIITCGKLEDVQYKEFNELSVVIIKK</sequence>
<name>A0A1M5TWJ2_9CLOT</name>
<evidence type="ECO:0000313" key="7">
    <source>
        <dbReference type="EMBL" id="SHH54980.1"/>
    </source>
</evidence>
<accession>A0A1M5TWJ2</accession>
<evidence type="ECO:0000256" key="5">
    <source>
        <dbReference type="ARBA" id="ARBA00022691"/>
    </source>
</evidence>
<evidence type="ECO:0000256" key="3">
    <source>
        <dbReference type="ARBA" id="ARBA00022603"/>
    </source>
</evidence>
<dbReference type="STRING" id="1121306.SAMN02745196_00741"/>
<dbReference type="Proteomes" id="UP000184526">
    <property type="component" value="Unassembled WGS sequence"/>
</dbReference>
<reference evidence="7 8" key="1">
    <citation type="submission" date="2016-11" db="EMBL/GenBank/DDBJ databases">
        <authorList>
            <person name="Jaros S."/>
            <person name="Januszkiewicz K."/>
            <person name="Wedrychowicz H."/>
        </authorList>
    </citation>
    <scope>NUCLEOTIDE SEQUENCE [LARGE SCALE GENOMIC DNA]</scope>
    <source>
        <strain evidence="7 8">DSM 3089</strain>
    </source>
</reference>
<evidence type="ECO:0000259" key="6">
    <source>
        <dbReference type="Pfam" id="PF00590"/>
    </source>
</evidence>
<dbReference type="GO" id="GO:0032259">
    <property type="term" value="P:methylation"/>
    <property type="evidence" value="ECO:0007669"/>
    <property type="project" value="UniProtKB-KW"/>
</dbReference>
<comment type="pathway">
    <text evidence="1">Cofactor biosynthesis; adenosylcobalamin biosynthesis.</text>
</comment>
<feature type="domain" description="Tetrapyrrole methylase" evidence="6">
    <location>
        <begin position="2"/>
        <end position="180"/>
    </location>
</feature>
<dbReference type="InterPro" id="IPR012818">
    <property type="entry name" value="CbiE"/>
</dbReference>
<dbReference type="InterPro" id="IPR000878">
    <property type="entry name" value="4pyrrol_Mease"/>
</dbReference>
<dbReference type="GO" id="GO:0008276">
    <property type="term" value="F:protein methyltransferase activity"/>
    <property type="evidence" value="ECO:0007669"/>
    <property type="project" value="InterPro"/>
</dbReference>
<protein>
    <submittedName>
        <fullName evidence="7">Precorrin-6Y C5,15-methyltransferase (Decarboxylating)</fullName>
    </submittedName>
</protein>
<dbReference type="SUPFAM" id="SSF53790">
    <property type="entry name" value="Tetrapyrrole methylase"/>
    <property type="match status" value="1"/>
</dbReference>
<dbReference type="AlphaFoldDB" id="A0A1M5TWJ2"/>
<evidence type="ECO:0000256" key="2">
    <source>
        <dbReference type="ARBA" id="ARBA00022573"/>
    </source>
</evidence>
<proteinExistence type="predicted"/>
<keyword evidence="8" id="KW-1185">Reference proteome</keyword>
<evidence type="ECO:0000256" key="1">
    <source>
        <dbReference type="ARBA" id="ARBA00004953"/>
    </source>
</evidence>
<organism evidence="7 8">
    <name type="scientific">Clostridium collagenovorans DSM 3089</name>
    <dbReference type="NCBI Taxonomy" id="1121306"/>
    <lineage>
        <taxon>Bacteria</taxon>
        <taxon>Bacillati</taxon>
        <taxon>Bacillota</taxon>
        <taxon>Clostridia</taxon>
        <taxon>Eubacteriales</taxon>
        <taxon>Clostridiaceae</taxon>
        <taxon>Clostridium</taxon>
    </lineage>
</organism>
<dbReference type="UniPathway" id="UPA00148"/>
<dbReference type="InterPro" id="IPR014777">
    <property type="entry name" value="4pyrrole_Mease_sub1"/>
</dbReference>
<evidence type="ECO:0000256" key="4">
    <source>
        <dbReference type="ARBA" id="ARBA00022679"/>
    </source>
</evidence>
<dbReference type="PANTHER" id="PTHR43182">
    <property type="entry name" value="COBALT-PRECORRIN-6B C(15)-METHYLTRANSFERASE (DECARBOXYLATING)"/>
    <property type="match status" value="1"/>
</dbReference>
<evidence type="ECO:0000313" key="8">
    <source>
        <dbReference type="Proteomes" id="UP000184526"/>
    </source>
</evidence>
<dbReference type="InterPro" id="IPR035996">
    <property type="entry name" value="4pyrrol_Methylase_sf"/>
</dbReference>
<dbReference type="InterPro" id="IPR050714">
    <property type="entry name" value="Cobalamin_biosynth_MTase"/>
</dbReference>
<dbReference type="PANTHER" id="PTHR43182:SF1">
    <property type="entry name" value="COBALT-PRECORRIN-7 C(5)-METHYLTRANSFERASE"/>
    <property type="match status" value="1"/>
</dbReference>
<dbReference type="GO" id="GO:0009236">
    <property type="term" value="P:cobalamin biosynthetic process"/>
    <property type="evidence" value="ECO:0007669"/>
    <property type="project" value="UniProtKB-UniPathway"/>
</dbReference>